<dbReference type="Proteomes" id="UP001174909">
    <property type="component" value="Unassembled WGS sequence"/>
</dbReference>
<dbReference type="AlphaFoldDB" id="A0AA35R0G3"/>
<proteinExistence type="predicted"/>
<evidence type="ECO:0000313" key="2">
    <source>
        <dbReference type="Proteomes" id="UP001174909"/>
    </source>
</evidence>
<sequence>MSMLRRIGVKGREKYQQVSRAFAGDSKGVLSPGRNDHGVVSADSPGFAIHADFQRSFQYDDKLVYGVSVQRSAGARLGGIDAKGAGYPLFVARHVPLSVARPLGHLRSMGMVNNGHSVLQALGQVVGGQYLPEIYAPLYPIFH</sequence>
<protein>
    <submittedName>
        <fullName evidence="1">Uncharacterized protein</fullName>
    </submittedName>
</protein>
<comment type="caution">
    <text evidence="1">The sequence shown here is derived from an EMBL/GenBank/DDBJ whole genome shotgun (WGS) entry which is preliminary data.</text>
</comment>
<organism evidence="1 2">
    <name type="scientific">Geodia barretti</name>
    <name type="common">Barrett's horny sponge</name>
    <dbReference type="NCBI Taxonomy" id="519541"/>
    <lineage>
        <taxon>Eukaryota</taxon>
        <taxon>Metazoa</taxon>
        <taxon>Porifera</taxon>
        <taxon>Demospongiae</taxon>
        <taxon>Heteroscleromorpha</taxon>
        <taxon>Tetractinellida</taxon>
        <taxon>Astrophorina</taxon>
        <taxon>Geodiidae</taxon>
        <taxon>Geodia</taxon>
    </lineage>
</organism>
<dbReference type="EMBL" id="CASHTH010000375">
    <property type="protein sequence ID" value="CAI7999370.1"/>
    <property type="molecule type" value="Genomic_DNA"/>
</dbReference>
<keyword evidence="2" id="KW-1185">Reference proteome</keyword>
<accession>A0AA35R0G3</accession>
<reference evidence="1" key="1">
    <citation type="submission" date="2023-03" db="EMBL/GenBank/DDBJ databases">
        <authorList>
            <person name="Steffen K."/>
            <person name="Cardenas P."/>
        </authorList>
    </citation>
    <scope>NUCLEOTIDE SEQUENCE</scope>
</reference>
<evidence type="ECO:0000313" key="1">
    <source>
        <dbReference type="EMBL" id="CAI7999370.1"/>
    </source>
</evidence>
<gene>
    <name evidence="1" type="ORF">GBAR_LOCUS2698</name>
</gene>
<name>A0AA35R0G3_GEOBA</name>